<dbReference type="GO" id="GO:0008233">
    <property type="term" value="F:peptidase activity"/>
    <property type="evidence" value="ECO:0007669"/>
    <property type="project" value="UniProtKB-KW"/>
</dbReference>
<organism evidence="7 8">
    <name type="scientific">Tigheibacillus halophilus</name>
    <dbReference type="NCBI Taxonomy" id="361280"/>
    <lineage>
        <taxon>Bacteria</taxon>
        <taxon>Bacillati</taxon>
        <taxon>Bacillota</taxon>
        <taxon>Bacilli</taxon>
        <taxon>Bacillales</taxon>
        <taxon>Bacillaceae</taxon>
        <taxon>Tigheibacillus</taxon>
    </lineage>
</organism>
<dbReference type="SUPFAM" id="SSF118010">
    <property type="entry name" value="TM1457-like"/>
    <property type="match status" value="1"/>
</dbReference>
<evidence type="ECO:0000256" key="5">
    <source>
        <dbReference type="ARBA" id="ARBA00044503"/>
    </source>
</evidence>
<reference evidence="7 8" key="1">
    <citation type="submission" date="2023-10" db="EMBL/GenBank/DDBJ databases">
        <title>Virgibacillus halophilus 5B73C genome.</title>
        <authorList>
            <person name="Miliotis G."/>
            <person name="Sengupta P."/>
            <person name="Hameed A."/>
            <person name="Chuvochina M."/>
            <person name="Mcdonagh F."/>
            <person name="Simpson A.C."/>
            <person name="Singh N.K."/>
            <person name="Rekha P.D."/>
            <person name="Raman K."/>
            <person name="Hugenholtz P."/>
            <person name="Venkateswaran K."/>
        </authorList>
    </citation>
    <scope>NUCLEOTIDE SEQUENCE [LARGE SCALE GENOMIC DNA]</scope>
    <source>
        <strain evidence="7 8">5B73C</strain>
    </source>
</reference>
<accession>A0ABU5CEB9</accession>
<comment type="similarity">
    <text evidence="5">Belongs to the Prp family.</text>
</comment>
<proteinExistence type="inferred from homology"/>
<dbReference type="Gene3D" id="3.30.70.1490">
    <property type="entry name" value="Cysteine protease Prp"/>
    <property type="match status" value="1"/>
</dbReference>
<sequence length="130" mass="14356">MIQANIYFKDSRAIGFEVAGHANSGPYGYDLVCAAVSAITFGTVNAVMTLCDVHPDVNQGEDGYLYVKIPHSATDSQKDKASFLFEGMLVSLQTVEQEYSDFITIEKKIIIGGAVKCYVWICNFSLRKKE</sequence>
<comment type="caution">
    <text evidence="7">The sequence shown here is derived from an EMBL/GenBank/DDBJ whole genome shotgun (WGS) entry which is preliminary data.</text>
</comment>
<keyword evidence="4" id="KW-0788">Thiol protease</keyword>
<keyword evidence="2 7" id="KW-0645">Protease</keyword>
<dbReference type="InterPro" id="IPR036764">
    <property type="entry name" value="Peptidase_Prp_sf"/>
</dbReference>
<evidence type="ECO:0000256" key="1">
    <source>
        <dbReference type="ARBA" id="ARBA00022517"/>
    </source>
</evidence>
<keyword evidence="1" id="KW-0690">Ribosome biogenesis</keyword>
<dbReference type="InterPro" id="IPR007422">
    <property type="entry name" value="Peptidase_Prp"/>
</dbReference>
<protein>
    <recommendedName>
        <fullName evidence="6">Ribosomal processing cysteine protease Prp</fullName>
    </recommendedName>
</protein>
<evidence type="ECO:0000256" key="3">
    <source>
        <dbReference type="ARBA" id="ARBA00022801"/>
    </source>
</evidence>
<dbReference type="GO" id="GO:0006508">
    <property type="term" value="P:proteolysis"/>
    <property type="evidence" value="ECO:0007669"/>
    <property type="project" value="UniProtKB-KW"/>
</dbReference>
<evidence type="ECO:0000313" key="8">
    <source>
        <dbReference type="Proteomes" id="UP001281447"/>
    </source>
</evidence>
<gene>
    <name evidence="7" type="ORF">RWE15_24415</name>
</gene>
<dbReference type="PANTHER" id="PTHR39178:SF1">
    <property type="entry name" value="RIBOSOMAL-PROCESSING CYSTEINE PROTEASE PRP"/>
    <property type="match status" value="1"/>
</dbReference>
<evidence type="ECO:0000256" key="2">
    <source>
        <dbReference type="ARBA" id="ARBA00022670"/>
    </source>
</evidence>
<evidence type="ECO:0000313" key="7">
    <source>
        <dbReference type="EMBL" id="MDY0396864.1"/>
    </source>
</evidence>
<name>A0ABU5CEB9_9BACI</name>
<dbReference type="CDD" id="cd16332">
    <property type="entry name" value="Prp-like"/>
    <property type="match status" value="1"/>
</dbReference>
<evidence type="ECO:0000256" key="6">
    <source>
        <dbReference type="ARBA" id="ARBA00044538"/>
    </source>
</evidence>
<dbReference type="PANTHER" id="PTHR39178">
    <property type="entry name" value="HYPOTHETICAL RIBOSOME-ASSOCIATED PROTEIN"/>
    <property type="match status" value="1"/>
</dbReference>
<evidence type="ECO:0000256" key="4">
    <source>
        <dbReference type="ARBA" id="ARBA00022807"/>
    </source>
</evidence>
<dbReference type="Proteomes" id="UP001281447">
    <property type="component" value="Unassembled WGS sequence"/>
</dbReference>
<keyword evidence="8" id="KW-1185">Reference proteome</keyword>
<dbReference type="EMBL" id="JAWDIP010000004">
    <property type="protein sequence ID" value="MDY0396864.1"/>
    <property type="molecule type" value="Genomic_DNA"/>
</dbReference>
<dbReference type="Pfam" id="PF04327">
    <property type="entry name" value="Peptidase_Prp"/>
    <property type="match status" value="1"/>
</dbReference>
<keyword evidence="3" id="KW-0378">Hydrolase</keyword>